<dbReference type="Pfam" id="PF00196">
    <property type="entry name" value="GerE"/>
    <property type="match status" value="1"/>
</dbReference>
<evidence type="ECO:0000259" key="2">
    <source>
        <dbReference type="PROSITE" id="PS50043"/>
    </source>
</evidence>
<evidence type="ECO:0000313" key="6">
    <source>
        <dbReference type="Proteomes" id="UP000184108"/>
    </source>
</evidence>
<evidence type="ECO:0000313" key="5">
    <source>
        <dbReference type="Proteomes" id="UP000028719"/>
    </source>
</evidence>
<dbReference type="InterPro" id="IPR016032">
    <property type="entry name" value="Sig_transdc_resp-reg_C-effctor"/>
</dbReference>
<feature type="transmembrane region" description="Helical" evidence="1">
    <location>
        <begin position="174"/>
        <end position="193"/>
    </location>
</feature>
<organism evidence="4 6">
    <name type="scientific">Chryseobacterium vrystaatense</name>
    <dbReference type="NCBI Taxonomy" id="307480"/>
    <lineage>
        <taxon>Bacteria</taxon>
        <taxon>Pseudomonadati</taxon>
        <taxon>Bacteroidota</taxon>
        <taxon>Flavobacteriia</taxon>
        <taxon>Flavobacteriales</taxon>
        <taxon>Weeksellaceae</taxon>
        <taxon>Chryseobacterium group</taxon>
        <taxon>Chryseobacterium</taxon>
    </lineage>
</organism>
<dbReference type="SUPFAM" id="SSF46894">
    <property type="entry name" value="C-terminal effector domain of the bipartite response regulators"/>
    <property type="match status" value="1"/>
</dbReference>
<dbReference type="SMART" id="SM00421">
    <property type="entry name" value="HTH_LUXR"/>
    <property type="match status" value="1"/>
</dbReference>
<dbReference type="InterPro" id="IPR036388">
    <property type="entry name" value="WH-like_DNA-bd_sf"/>
</dbReference>
<feature type="transmembrane region" description="Helical" evidence="1">
    <location>
        <begin position="6"/>
        <end position="28"/>
    </location>
</feature>
<dbReference type="EMBL" id="JPRI01000006">
    <property type="protein sequence ID" value="KFF25125.1"/>
    <property type="molecule type" value="Genomic_DNA"/>
</dbReference>
<dbReference type="AlphaFoldDB" id="A0A1M5LYK9"/>
<evidence type="ECO:0000313" key="4">
    <source>
        <dbReference type="EMBL" id="SHG70182.1"/>
    </source>
</evidence>
<dbReference type="Gene3D" id="1.10.10.10">
    <property type="entry name" value="Winged helix-like DNA-binding domain superfamily/Winged helix DNA-binding domain"/>
    <property type="match status" value="1"/>
</dbReference>
<dbReference type="Proteomes" id="UP000028719">
    <property type="component" value="Unassembled WGS sequence"/>
</dbReference>
<dbReference type="RefSeq" id="WP_034746660.1">
    <property type="nucleotide sequence ID" value="NZ_FQVE01000007.1"/>
</dbReference>
<reference evidence="3 5" key="1">
    <citation type="submission" date="2014-07" db="EMBL/GenBank/DDBJ databases">
        <title>Genome of Chryseobacterium vrystaatense LMG 22846.</title>
        <authorList>
            <person name="Pipes S.E."/>
            <person name="Stropko S.J."/>
            <person name="Newman J.D."/>
        </authorList>
    </citation>
    <scope>NUCLEOTIDE SEQUENCE [LARGE SCALE GENOMIC DNA]</scope>
    <source>
        <strain evidence="3 5">LMG 22846</strain>
    </source>
</reference>
<evidence type="ECO:0000313" key="3">
    <source>
        <dbReference type="EMBL" id="KFF25125.1"/>
    </source>
</evidence>
<dbReference type="EMBL" id="FQVE01000007">
    <property type="protein sequence ID" value="SHG70182.1"/>
    <property type="molecule type" value="Genomic_DNA"/>
</dbReference>
<feature type="transmembrane region" description="Helical" evidence="1">
    <location>
        <begin position="40"/>
        <end position="57"/>
    </location>
</feature>
<keyword evidence="5" id="KW-1185">Reference proteome</keyword>
<accession>A0A1M5LYK9</accession>
<feature type="transmembrane region" description="Helical" evidence="1">
    <location>
        <begin position="109"/>
        <end position="131"/>
    </location>
</feature>
<reference evidence="4" key="2">
    <citation type="submission" date="2016-11" db="EMBL/GenBank/DDBJ databases">
        <authorList>
            <person name="Jaros S."/>
            <person name="Januszkiewicz K."/>
            <person name="Wedrychowicz H."/>
        </authorList>
    </citation>
    <scope>NUCLEOTIDE SEQUENCE [LARGE SCALE GENOMIC DNA]</scope>
    <source>
        <strain evidence="4">YR203</strain>
    </source>
</reference>
<proteinExistence type="predicted"/>
<protein>
    <submittedName>
        <fullName evidence="4">Regulatory protein, luxR family</fullName>
    </submittedName>
</protein>
<dbReference type="GO" id="GO:0006355">
    <property type="term" value="P:regulation of DNA-templated transcription"/>
    <property type="evidence" value="ECO:0007669"/>
    <property type="project" value="InterPro"/>
</dbReference>
<dbReference type="OrthoDB" id="1254222at2"/>
<keyword evidence="1" id="KW-1133">Transmembrane helix</keyword>
<keyword evidence="1" id="KW-0812">Transmembrane</keyword>
<dbReference type="PROSITE" id="PS50043">
    <property type="entry name" value="HTH_LUXR_2"/>
    <property type="match status" value="1"/>
</dbReference>
<gene>
    <name evidence="3" type="ORF">IW16_17015</name>
    <name evidence="4" type="ORF">SAMN02787073_4690</name>
</gene>
<name>A0A1M5LYK9_9FLAO</name>
<feature type="transmembrane region" description="Helical" evidence="1">
    <location>
        <begin position="137"/>
        <end position="154"/>
    </location>
</feature>
<dbReference type="Proteomes" id="UP000184108">
    <property type="component" value="Unassembled WGS sequence"/>
</dbReference>
<sequence length="304" mass="35185">MFNTEIYLSTFIYIILFLLFITICVLQLGLAVKKRKDRAYYLKYLTLMSSGLVYNVVEGLLPDKNFGINTMAQNILAWTVGVGVAYYYIMYLKNEYNLTFFKKISFERIGIFVLLTLIILFILPYTITQSLETSRQFFPGFFLALLSLALFGVFRQQYKKFKKNDHVLFRVHDINGFLSFLGLVSLPATIVVFGDNQLIEQTCFSFGFLVCSIDFFLYPKRKKIKQERLFNELSSRESEILTLLLDNPSLKYSEISNRLNISEKALSSHLSNIYKKTGIRNKKEIEKLSASSRELLSMSSENLS</sequence>
<dbReference type="GO" id="GO:0003677">
    <property type="term" value="F:DNA binding"/>
    <property type="evidence" value="ECO:0007669"/>
    <property type="project" value="InterPro"/>
</dbReference>
<evidence type="ECO:0000256" key="1">
    <source>
        <dbReference type="SAM" id="Phobius"/>
    </source>
</evidence>
<reference evidence="6" key="3">
    <citation type="submission" date="2016-11" db="EMBL/GenBank/DDBJ databases">
        <authorList>
            <person name="Varghese N."/>
            <person name="Submissions S."/>
        </authorList>
    </citation>
    <scope>NUCLEOTIDE SEQUENCE [LARGE SCALE GENOMIC DNA]</scope>
    <source>
        <strain evidence="6">YR203</strain>
    </source>
</reference>
<dbReference type="CDD" id="cd06170">
    <property type="entry name" value="LuxR_C_like"/>
    <property type="match status" value="1"/>
</dbReference>
<keyword evidence="1" id="KW-0472">Membrane</keyword>
<feature type="transmembrane region" description="Helical" evidence="1">
    <location>
        <begin position="69"/>
        <end position="89"/>
    </location>
</feature>
<feature type="transmembrane region" description="Helical" evidence="1">
    <location>
        <begin position="199"/>
        <end position="218"/>
    </location>
</feature>
<feature type="domain" description="HTH luxR-type" evidence="2">
    <location>
        <begin position="226"/>
        <end position="293"/>
    </location>
</feature>
<dbReference type="InterPro" id="IPR000792">
    <property type="entry name" value="Tscrpt_reg_LuxR_C"/>
</dbReference>